<protein>
    <submittedName>
        <fullName evidence="4">Cytochrome P450</fullName>
    </submittedName>
</protein>
<keyword evidence="4" id="KW-0614">Plasmid</keyword>
<dbReference type="RefSeq" id="WP_013958908.1">
    <property type="nucleotide sequence ID" value="NC_015727.1"/>
</dbReference>
<dbReference type="PROSITE" id="PS00086">
    <property type="entry name" value="CYTOCHROME_P450"/>
    <property type="match status" value="1"/>
</dbReference>
<organism evidence="4 5">
    <name type="scientific">Cupriavidus necator (strain ATCC 43291 / DSM 13513 / CCUG 52238 / LMG 8453 / N-1)</name>
    <name type="common">Ralstonia eutropha</name>
    <dbReference type="NCBI Taxonomy" id="1042878"/>
    <lineage>
        <taxon>Bacteria</taxon>
        <taxon>Pseudomonadati</taxon>
        <taxon>Pseudomonadota</taxon>
        <taxon>Betaproteobacteria</taxon>
        <taxon>Burkholderiales</taxon>
        <taxon>Burkholderiaceae</taxon>
        <taxon>Cupriavidus</taxon>
    </lineage>
</organism>
<dbReference type="InterPro" id="IPR017972">
    <property type="entry name" value="Cyt_P450_CS"/>
</dbReference>
<evidence type="ECO:0000256" key="1">
    <source>
        <dbReference type="ARBA" id="ARBA00010617"/>
    </source>
</evidence>
<feature type="region of interest" description="Disordered" evidence="3">
    <location>
        <begin position="1"/>
        <end position="21"/>
    </location>
</feature>
<sequence>MDLHDNSPAKATLSFDPAGSGHDAWSENFATSRKECPVFWSEAHGGYWTVANHESATRVARDWQTFSSQKSWDPATGHHEGGNVIPSIPGPAFIPVETDPPLWKRYRLLLNPFFAPKAAERFRPIAEEIATALMDRVIEKGSFDIVKDFSNPVPALTTLRILGIPFDADNWERFADPFHKLAYARELPEFPEVLANLEWIRGKLADLADACHQHPGDGLFSTLCHAEAEGASLSKQELVDIGMMLLVGGVGTTNALFANTMIYLDKHRAILERLVSNPDMLPIAIEEFVRFFSPVSGQARLVKCPVDVGSQHMRPGEPLLLALSSANRDESVFRNPDEVMVDRMPNPHIGFGGGNHRCLGSFFAREMFTAMFREMTKRMPDYAVDHDRASRYPCVASVNGWISAPARFTPGKKVGSAVKL</sequence>
<comment type="similarity">
    <text evidence="1 2">Belongs to the cytochrome P450 family.</text>
</comment>
<dbReference type="PANTHER" id="PTHR46696">
    <property type="entry name" value="P450, PUTATIVE (EUROFUNG)-RELATED"/>
    <property type="match status" value="1"/>
</dbReference>
<dbReference type="Gene3D" id="1.10.630.10">
    <property type="entry name" value="Cytochrome P450"/>
    <property type="match status" value="1"/>
</dbReference>
<keyword evidence="2" id="KW-0503">Monooxygenase</keyword>
<dbReference type="AlphaFoldDB" id="F8GWY3"/>
<dbReference type="KEGG" id="cnc:CNE_BB1p04290"/>
<dbReference type="InterPro" id="IPR002397">
    <property type="entry name" value="Cyt_P450_B"/>
</dbReference>
<dbReference type="GO" id="GO:0020037">
    <property type="term" value="F:heme binding"/>
    <property type="evidence" value="ECO:0007669"/>
    <property type="project" value="InterPro"/>
</dbReference>
<dbReference type="Proteomes" id="UP000006798">
    <property type="component" value="Plasmid pBB1"/>
</dbReference>
<evidence type="ECO:0000313" key="4">
    <source>
        <dbReference type="EMBL" id="AEI81853.1"/>
    </source>
</evidence>
<dbReference type="InterPro" id="IPR001128">
    <property type="entry name" value="Cyt_P450"/>
</dbReference>
<dbReference type="PRINTS" id="PR00359">
    <property type="entry name" value="BP450"/>
</dbReference>
<dbReference type="GO" id="GO:0005506">
    <property type="term" value="F:iron ion binding"/>
    <property type="evidence" value="ECO:0007669"/>
    <property type="project" value="InterPro"/>
</dbReference>
<proteinExistence type="inferred from homology"/>
<dbReference type="Pfam" id="PF00067">
    <property type="entry name" value="p450"/>
    <property type="match status" value="1"/>
</dbReference>
<evidence type="ECO:0000256" key="2">
    <source>
        <dbReference type="RuleBase" id="RU000461"/>
    </source>
</evidence>
<dbReference type="EMBL" id="CP002879">
    <property type="protein sequence ID" value="AEI81853.1"/>
    <property type="molecule type" value="Genomic_DNA"/>
</dbReference>
<keyword evidence="2" id="KW-0408">Iron</keyword>
<keyword evidence="2" id="KW-0479">Metal-binding</keyword>
<geneLocation type="plasmid" evidence="4 5">
    <name>pBB1</name>
</geneLocation>
<evidence type="ECO:0000313" key="5">
    <source>
        <dbReference type="Proteomes" id="UP000006798"/>
    </source>
</evidence>
<dbReference type="InterPro" id="IPR036396">
    <property type="entry name" value="Cyt_P450_sf"/>
</dbReference>
<keyword evidence="2" id="KW-0560">Oxidoreductase</keyword>
<name>F8GWY3_CUPNN</name>
<dbReference type="PANTHER" id="PTHR46696:SF6">
    <property type="entry name" value="P450, PUTATIVE (EUROFUNG)-RELATED"/>
    <property type="match status" value="1"/>
</dbReference>
<reference evidence="4 5" key="1">
    <citation type="journal article" date="2011" name="J. Bacteriol.">
        <title>Complete genome sequence of the type strain Cupriavidus necator N-1.</title>
        <authorList>
            <person name="Poehlein A."/>
            <person name="Kusian B."/>
            <person name="Friedrich B."/>
            <person name="Daniel R."/>
            <person name="Bowien B."/>
        </authorList>
    </citation>
    <scope>NUCLEOTIDE SEQUENCE [LARGE SCALE GENOMIC DNA]</scope>
    <source>
        <strain evidence="5">ATCC 43291 / DSM 13513 / CCUG 52238 / LMG 8453 / N-1</strain>
        <plasmid evidence="4 5">pBB1</plasmid>
    </source>
</reference>
<dbReference type="SUPFAM" id="SSF48264">
    <property type="entry name" value="Cytochrome P450"/>
    <property type="match status" value="1"/>
</dbReference>
<dbReference type="GeneID" id="34311540"/>
<evidence type="ECO:0000256" key="3">
    <source>
        <dbReference type="SAM" id="MobiDB-lite"/>
    </source>
</evidence>
<accession>F8GWY3</accession>
<dbReference type="GO" id="GO:0016705">
    <property type="term" value="F:oxidoreductase activity, acting on paired donors, with incorporation or reduction of molecular oxygen"/>
    <property type="evidence" value="ECO:0007669"/>
    <property type="project" value="InterPro"/>
</dbReference>
<dbReference type="GO" id="GO:0004497">
    <property type="term" value="F:monooxygenase activity"/>
    <property type="evidence" value="ECO:0007669"/>
    <property type="project" value="UniProtKB-KW"/>
</dbReference>
<keyword evidence="2" id="KW-0349">Heme</keyword>
<gene>
    <name evidence="4" type="ordered locus">CNE_BB1p04290</name>
</gene>
<dbReference type="HOGENOM" id="CLU_033716_0_1_4"/>